<organism evidence="1 2">
    <name type="scientific">Glonium stellatum</name>
    <dbReference type="NCBI Taxonomy" id="574774"/>
    <lineage>
        <taxon>Eukaryota</taxon>
        <taxon>Fungi</taxon>
        <taxon>Dikarya</taxon>
        <taxon>Ascomycota</taxon>
        <taxon>Pezizomycotina</taxon>
        <taxon>Dothideomycetes</taxon>
        <taxon>Pleosporomycetidae</taxon>
        <taxon>Gloniales</taxon>
        <taxon>Gloniaceae</taxon>
        <taxon>Glonium</taxon>
    </lineage>
</organism>
<name>A0A8E2EPJ1_9PEZI</name>
<dbReference type="Proteomes" id="UP000250140">
    <property type="component" value="Unassembled WGS sequence"/>
</dbReference>
<accession>A0A8E2EPJ1</accession>
<dbReference type="EMBL" id="KV750961">
    <property type="protein sequence ID" value="OCL02406.1"/>
    <property type="molecule type" value="Genomic_DNA"/>
</dbReference>
<proteinExistence type="predicted"/>
<protein>
    <submittedName>
        <fullName evidence="1">Uncharacterized protein</fullName>
    </submittedName>
</protein>
<evidence type="ECO:0000313" key="2">
    <source>
        <dbReference type="Proteomes" id="UP000250140"/>
    </source>
</evidence>
<gene>
    <name evidence="1" type="ORF">AOQ84DRAFT_183623</name>
</gene>
<reference evidence="1 2" key="1">
    <citation type="journal article" date="2016" name="Nat. Commun.">
        <title>Ectomycorrhizal ecology is imprinted in the genome of the dominant symbiotic fungus Cenococcum geophilum.</title>
        <authorList>
            <consortium name="DOE Joint Genome Institute"/>
            <person name="Peter M."/>
            <person name="Kohler A."/>
            <person name="Ohm R.A."/>
            <person name="Kuo A."/>
            <person name="Krutzmann J."/>
            <person name="Morin E."/>
            <person name="Arend M."/>
            <person name="Barry K.W."/>
            <person name="Binder M."/>
            <person name="Choi C."/>
            <person name="Clum A."/>
            <person name="Copeland A."/>
            <person name="Grisel N."/>
            <person name="Haridas S."/>
            <person name="Kipfer T."/>
            <person name="LaButti K."/>
            <person name="Lindquist E."/>
            <person name="Lipzen A."/>
            <person name="Maire R."/>
            <person name="Meier B."/>
            <person name="Mihaltcheva S."/>
            <person name="Molinier V."/>
            <person name="Murat C."/>
            <person name="Poggeler S."/>
            <person name="Quandt C.A."/>
            <person name="Sperisen C."/>
            <person name="Tritt A."/>
            <person name="Tisserant E."/>
            <person name="Crous P.W."/>
            <person name="Henrissat B."/>
            <person name="Nehls U."/>
            <person name="Egli S."/>
            <person name="Spatafora J.W."/>
            <person name="Grigoriev I.V."/>
            <person name="Martin F.M."/>
        </authorList>
    </citation>
    <scope>NUCLEOTIDE SEQUENCE [LARGE SCALE GENOMIC DNA]</scope>
    <source>
        <strain evidence="1 2">CBS 207.34</strain>
    </source>
</reference>
<keyword evidence="2" id="KW-1185">Reference proteome</keyword>
<dbReference type="AlphaFoldDB" id="A0A8E2EPJ1"/>
<evidence type="ECO:0000313" key="1">
    <source>
        <dbReference type="EMBL" id="OCL02406.1"/>
    </source>
</evidence>
<sequence length="76" mass="8576">MLPRTFLVTLHASPHYKLTFARPLARIQPSLACLLASLISHPTIIRSKLIYSPEEAEKKALFYIVTRLNITSVNIS</sequence>